<feature type="domain" description="ABC transmembrane type-1" evidence="6">
    <location>
        <begin position="70"/>
        <end position="280"/>
    </location>
</feature>
<dbReference type="CDD" id="cd06261">
    <property type="entry name" value="TM_PBP2"/>
    <property type="match status" value="1"/>
</dbReference>
<dbReference type="GO" id="GO:0055085">
    <property type="term" value="P:transmembrane transport"/>
    <property type="evidence" value="ECO:0007669"/>
    <property type="project" value="InterPro"/>
</dbReference>
<keyword evidence="3 5" id="KW-1133">Transmembrane helix</keyword>
<reference evidence="8" key="1">
    <citation type="submission" date="2016-02" db="EMBL/GenBank/DDBJ databases">
        <authorList>
            <person name="Holder M.E."/>
            <person name="Ajami N.J."/>
            <person name="Petrosino J.F."/>
        </authorList>
    </citation>
    <scope>NUCLEOTIDE SEQUENCE [LARGE SCALE GENOMIC DNA]</scope>
    <source>
        <strain evidence="8">DSM 12838</strain>
    </source>
</reference>
<comment type="subcellular location">
    <subcellularLocation>
        <location evidence="1 5">Cell membrane</location>
        <topology evidence="1 5">Multi-pass membrane protein</topology>
    </subcellularLocation>
</comment>
<dbReference type="PANTHER" id="PTHR43470:SF3">
    <property type="entry name" value="PHOSPHATE TRANSPORT SYSTEM PERMEASE PROTEIN PSTA-RELATED"/>
    <property type="match status" value="1"/>
</dbReference>
<feature type="transmembrane region" description="Helical" evidence="5">
    <location>
        <begin position="41"/>
        <end position="59"/>
    </location>
</feature>
<dbReference type="GO" id="GO:0005886">
    <property type="term" value="C:plasma membrane"/>
    <property type="evidence" value="ECO:0007669"/>
    <property type="project" value="UniProtKB-SubCell"/>
</dbReference>
<keyword evidence="2 5" id="KW-0812">Transmembrane</keyword>
<dbReference type="SUPFAM" id="SSF161098">
    <property type="entry name" value="MetI-like"/>
    <property type="match status" value="1"/>
</dbReference>
<accession>A0A0X8JSI5</accession>
<dbReference type="PROSITE" id="PS50928">
    <property type="entry name" value="ABC_TM1"/>
    <property type="match status" value="1"/>
</dbReference>
<evidence type="ECO:0000313" key="8">
    <source>
        <dbReference type="Proteomes" id="UP000063964"/>
    </source>
</evidence>
<dbReference type="Proteomes" id="UP000063964">
    <property type="component" value="Chromosome"/>
</dbReference>
<comment type="similarity">
    <text evidence="5">Belongs to the binding-protein-dependent transport system permease family.</text>
</comment>
<dbReference type="PANTHER" id="PTHR43470">
    <property type="entry name" value="PHOSPHATE TRANSPORT SYSTEM PERMEASE PROTEIN PSTA-RELATED"/>
    <property type="match status" value="1"/>
</dbReference>
<keyword evidence="5" id="KW-0813">Transport</keyword>
<dbReference type="InterPro" id="IPR000515">
    <property type="entry name" value="MetI-like"/>
</dbReference>
<dbReference type="OrthoDB" id="9807065at2"/>
<feature type="transmembrane region" description="Helical" evidence="5">
    <location>
        <begin position="66"/>
        <end position="95"/>
    </location>
</feature>
<dbReference type="KEGG" id="doa:AXF15_09125"/>
<protein>
    <submittedName>
        <fullName evidence="7">Phosphate ABC transporter permease</fullName>
    </submittedName>
</protein>
<evidence type="ECO:0000256" key="2">
    <source>
        <dbReference type="ARBA" id="ARBA00022692"/>
    </source>
</evidence>
<proteinExistence type="inferred from homology"/>
<feature type="transmembrane region" description="Helical" evidence="5">
    <location>
        <begin position="12"/>
        <end position="35"/>
    </location>
</feature>
<organism evidence="7 8">
    <name type="scientific">Desulfomicrobium orale DSM 12838</name>
    <dbReference type="NCBI Taxonomy" id="888061"/>
    <lineage>
        <taxon>Bacteria</taxon>
        <taxon>Pseudomonadati</taxon>
        <taxon>Thermodesulfobacteriota</taxon>
        <taxon>Desulfovibrionia</taxon>
        <taxon>Desulfovibrionales</taxon>
        <taxon>Desulfomicrobiaceae</taxon>
        <taxon>Desulfomicrobium</taxon>
    </lineage>
</organism>
<keyword evidence="4 5" id="KW-0472">Membrane</keyword>
<dbReference type="AlphaFoldDB" id="A0A0X8JSI5"/>
<dbReference type="EMBL" id="CP014230">
    <property type="protein sequence ID" value="AMD94073.1"/>
    <property type="molecule type" value="Genomic_DNA"/>
</dbReference>
<name>A0A0X8JSI5_9BACT</name>
<evidence type="ECO:0000256" key="5">
    <source>
        <dbReference type="RuleBase" id="RU363032"/>
    </source>
</evidence>
<keyword evidence="8" id="KW-1185">Reference proteome</keyword>
<feature type="transmembrane region" description="Helical" evidence="5">
    <location>
        <begin position="145"/>
        <end position="169"/>
    </location>
</feature>
<evidence type="ECO:0000256" key="3">
    <source>
        <dbReference type="ARBA" id="ARBA00022989"/>
    </source>
</evidence>
<feature type="transmembrane region" description="Helical" evidence="5">
    <location>
        <begin position="263"/>
        <end position="283"/>
    </location>
</feature>
<evidence type="ECO:0000256" key="4">
    <source>
        <dbReference type="ARBA" id="ARBA00023136"/>
    </source>
</evidence>
<gene>
    <name evidence="7" type="ORF">AXF15_09125</name>
</gene>
<evidence type="ECO:0000259" key="6">
    <source>
        <dbReference type="PROSITE" id="PS50928"/>
    </source>
</evidence>
<dbReference type="STRING" id="888061.AXF15_09125"/>
<sequence length="293" mass="30791">MAAHSPCRALTAIWSALSAALTLTAVGGLIVFLLVYALPVLNQRLFFGGTPVTAAILGWEPVWDGIFAACAGTVALVVLSSCMAIPLGVAGGVAISQYLGSFWARALRFSANTLAGVPSIVMGLFGFSLIIFLRRTVAPEANTGLLLAALCIALLVLPFTINATALSLASLPEELRLLGPSLGMTSWQSLRRILLPAASRGILGGVFLSMGRAAEDTAVILLTGAVAYGGLPGSLQDKFEALPFTIYYLAAQHQSVHDLNRGFGAALTLLALAVVLFLAARALQIRMERQWKR</sequence>
<evidence type="ECO:0000313" key="7">
    <source>
        <dbReference type="EMBL" id="AMD94073.1"/>
    </source>
</evidence>
<dbReference type="Pfam" id="PF00528">
    <property type="entry name" value="BPD_transp_1"/>
    <property type="match status" value="1"/>
</dbReference>
<feature type="transmembrane region" description="Helical" evidence="5">
    <location>
        <begin position="115"/>
        <end position="133"/>
    </location>
</feature>
<evidence type="ECO:0000256" key="1">
    <source>
        <dbReference type="ARBA" id="ARBA00004651"/>
    </source>
</evidence>
<dbReference type="Gene3D" id="1.10.3720.10">
    <property type="entry name" value="MetI-like"/>
    <property type="match status" value="1"/>
</dbReference>
<dbReference type="InterPro" id="IPR035906">
    <property type="entry name" value="MetI-like_sf"/>
</dbReference>